<reference evidence="7" key="2">
    <citation type="submission" date="2023-06" db="EMBL/GenBank/DDBJ databases">
        <authorList>
            <consortium name="Lawrence Berkeley National Laboratory"/>
            <person name="Haridas S."/>
            <person name="Hensen N."/>
            <person name="Bonometti L."/>
            <person name="Westerberg I."/>
            <person name="Brannstrom I.O."/>
            <person name="Guillou S."/>
            <person name="Cros-Aarteil S."/>
            <person name="Calhoun S."/>
            <person name="Kuo A."/>
            <person name="Mondo S."/>
            <person name="Pangilinan J."/>
            <person name="Riley R."/>
            <person name="LaButti K."/>
            <person name="Andreopoulos B."/>
            <person name="Lipzen A."/>
            <person name="Chen C."/>
            <person name="Yanf M."/>
            <person name="Daum C."/>
            <person name="Ng V."/>
            <person name="Clum A."/>
            <person name="Steindorff A."/>
            <person name="Ohm R."/>
            <person name="Martin F."/>
            <person name="Silar P."/>
            <person name="Natvig D."/>
            <person name="Lalanne C."/>
            <person name="Gautier V."/>
            <person name="Ament-velasquez S.L."/>
            <person name="Kruys A."/>
            <person name="Hutchinson M.I."/>
            <person name="Powell A.J."/>
            <person name="Barry K."/>
            <person name="Miller A.N."/>
            <person name="Grigoriev I.V."/>
            <person name="Debuchy R."/>
            <person name="Gladieux P."/>
            <person name="Thoren M.H."/>
            <person name="Johannesson H."/>
        </authorList>
    </citation>
    <scope>NUCLEOTIDE SEQUENCE</scope>
    <source>
        <strain evidence="7">CBS 232.78</strain>
    </source>
</reference>
<dbReference type="GO" id="GO:0000981">
    <property type="term" value="F:DNA-binding transcription factor activity, RNA polymerase II-specific"/>
    <property type="evidence" value="ECO:0007669"/>
    <property type="project" value="InterPro"/>
</dbReference>
<sequence>MESSSHTFVPETGLPAQRRRKTRLACNPCRSCKTGCDGRKPVCSGCAMRGWDDKCGWQDTVIQPPVLLSLADLDRRLQKLEHES</sequence>
<dbReference type="EMBL" id="JAULSW010000010">
    <property type="protein sequence ID" value="KAK3368775.1"/>
    <property type="molecule type" value="Genomic_DNA"/>
</dbReference>
<evidence type="ECO:0000256" key="4">
    <source>
        <dbReference type="ARBA" id="ARBA00023242"/>
    </source>
</evidence>
<proteinExistence type="predicted"/>
<evidence type="ECO:0000313" key="7">
    <source>
        <dbReference type="EMBL" id="KAK3368775.1"/>
    </source>
</evidence>
<accession>A0AAE0N3E3</accession>
<protein>
    <recommendedName>
        <fullName evidence="6">Zn(2)-C6 fungal-type domain-containing protein</fullName>
    </recommendedName>
</protein>
<dbReference type="PANTHER" id="PTHR31069">
    <property type="entry name" value="OLEATE-ACTIVATED TRANSCRIPTION FACTOR 1-RELATED"/>
    <property type="match status" value="1"/>
</dbReference>
<evidence type="ECO:0000313" key="8">
    <source>
        <dbReference type="Proteomes" id="UP001285441"/>
    </source>
</evidence>
<dbReference type="PROSITE" id="PS50048">
    <property type="entry name" value="ZN2_CY6_FUNGAL_2"/>
    <property type="match status" value="1"/>
</dbReference>
<keyword evidence="1" id="KW-0805">Transcription regulation</keyword>
<dbReference type="AlphaFoldDB" id="A0AAE0N3E3"/>
<dbReference type="InterPro" id="IPR036864">
    <property type="entry name" value="Zn2-C6_fun-type_DNA-bd_sf"/>
</dbReference>
<dbReference type="SUPFAM" id="SSF57701">
    <property type="entry name" value="Zn2/Cys6 DNA-binding domain"/>
    <property type="match status" value="1"/>
</dbReference>
<dbReference type="GO" id="GO:0003677">
    <property type="term" value="F:DNA binding"/>
    <property type="evidence" value="ECO:0007669"/>
    <property type="project" value="UniProtKB-KW"/>
</dbReference>
<dbReference type="PROSITE" id="PS00463">
    <property type="entry name" value="ZN2_CY6_FUNGAL_1"/>
    <property type="match status" value="1"/>
</dbReference>
<dbReference type="Gene3D" id="4.10.240.10">
    <property type="entry name" value="Zn(2)-C6 fungal-type DNA-binding domain"/>
    <property type="match status" value="1"/>
</dbReference>
<evidence type="ECO:0000256" key="3">
    <source>
        <dbReference type="ARBA" id="ARBA00023163"/>
    </source>
</evidence>
<dbReference type="PANTHER" id="PTHR31069:SF32">
    <property type="entry name" value="ARGININE METABOLISM REGULATION PROTEIN II"/>
    <property type="match status" value="1"/>
</dbReference>
<keyword evidence="8" id="KW-1185">Reference proteome</keyword>
<dbReference type="GO" id="GO:0008270">
    <property type="term" value="F:zinc ion binding"/>
    <property type="evidence" value="ECO:0007669"/>
    <property type="project" value="InterPro"/>
</dbReference>
<dbReference type="Proteomes" id="UP001285441">
    <property type="component" value="Unassembled WGS sequence"/>
</dbReference>
<organism evidence="7 8">
    <name type="scientific">Podospora didyma</name>
    <dbReference type="NCBI Taxonomy" id="330526"/>
    <lineage>
        <taxon>Eukaryota</taxon>
        <taxon>Fungi</taxon>
        <taxon>Dikarya</taxon>
        <taxon>Ascomycota</taxon>
        <taxon>Pezizomycotina</taxon>
        <taxon>Sordariomycetes</taxon>
        <taxon>Sordariomycetidae</taxon>
        <taxon>Sordariales</taxon>
        <taxon>Podosporaceae</taxon>
        <taxon>Podospora</taxon>
    </lineage>
</organism>
<feature type="region of interest" description="Disordered" evidence="5">
    <location>
        <begin position="1"/>
        <end position="20"/>
    </location>
</feature>
<reference evidence="7" key="1">
    <citation type="journal article" date="2023" name="Mol. Phylogenet. Evol.">
        <title>Genome-scale phylogeny and comparative genomics of the fungal order Sordariales.</title>
        <authorList>
            <person name="Hensen N."/>
            <person name="Bonometti L."/>
            <person name="Westerberg I."/>
            <person name="Brannstrom I.O."/>
            <person name="Guillou S."/>
            <person name="Cros-Aarteil S."/>
            <person name="Calhoun S."/>
            <person name="Haridas S."/>
            <person name="Kuo A."/>
            <person name="Mondo S."/>
            <person name="Pangilinan J."/>
            <person name="Riley R."/>
            <person name="LaButti K."/>
            <person name="Andreopoulos B."/>
            <person name="Lipzen A."/>
            <person name="Chen C."/>
            <person name="Yan M."/>
            <person name="Daum C."/>
            <person name="Ng V."/>
            <person name="Clum A."/>
            <person name="Steindorff A."/>
            <person name="Ohm R.A."/>
            <person name="Martin F."/>
            <person name="Silar P."/>
            <person name="Natvig D.O."/>
            <person name="Lalanne C."/>
            <person name="Gautier V."/>
            <person name="Ament-Velasquez S.L."/>
            <person name="Kruys A."/>
            <person name="Hutchinson M.I."/>
            <person name="Powell A.J."/>
            <person name="Barry K."/>
            <person name="Miller A.N."/>
            <person name="Grigoriev I.V."/>
            <person name="Debuchy R."/>
            <person name="Gladieux P."/>
            <person name="Hiltunen Thoren M."/>
            <person name="Johannesson H."/>
        </authorList>
    </citation>
    <scope>NUCLEOTIDE SEQUENCE</scope>
    <source>
        <strain evidence="7">CBS 232.78</strain>
    </source>
</reference>
<dbReference type="InterPro" id="IPR050675">
    <property type="entry name" value="OAF3"/>
</dbReference>
<dbReference type="InterPro" id="IPR001138">
    <property type="entry name" value="Zn2Cys6_DnaBD"/>
</dbReference>
<evidence type="ECO:0000256" key="5">
    <source>
        <dbReference type="SAM" id="MobiDB-lite"/>
    </source>
</evidence>
<evidence type="ECO:0000259" key="6">
    <source>
        <dbReference type="PROSITE" id="PS50048"/>
    </source>
</evidence>
<gene>
    <name evidence="7" type="ORF">B0H63DRAFT_81409</name>
</gene>
<keyword evidence="2" id="KW-0238">DNA-binding</keyword>
<name>A0AAE0N3E3_9PEZI</name>
<dbReference type="Pfam" id="PF00172">
    <property type="entry name" value="Zn_clus"/>
    <property type="match status" value="1"/>
</dbReference>
<evidence type="ECO:0000256" key="2">
    <source>
        <dbReference type="ARBA" id="ARBA00023125"/>
    </source>
</evidence>
<dbReference type="SMART" id="SM00066">
    <property type="entry name" value="GAL4"/>
    <property type="match status" value="1"/>
</dbReference>
<feature type="domain" description="Zn(2)-C6 fungal-type" evidence="6">
    <location>
        <begin position="25"/>
        <end position="57"/>
    </location>
</feature>
<keyword evidence="4" id="KW-0539">Nucleus</keyword>
<evidence type="ECO:0000256" key="1">
    <source>
        <dbReference type="ARBA" id="ARBA00023015"/>
    </source>
</evidence>
<keyword evidence="3" id="KW-0804">Transcription</keyword>
<comment type="caution">
    <text evidence="7">The sequence shown here is derived from an EMBL/GenBank/DDBJ whole genome shotgun (WGS) entry which is preliminary data.</text>
</comment>